<dbReference type="Proteomes" id="UP000243200">
    <property type="component" value="Unassembled WGS sequence"/>
</dbReference>
<accession>A0A1C3KGL9</accession>
<protein>
    <submittedName>
        <fullName evidence="3">PIR protein</fullName>
    </submittedName>
</protein>
<dbReference type="Pfam" id="PF05795">
    <property type="entry name" value="Plasmodium_Vir"/>
    <property type="match status" value="1"/>
</dbReference>
<dbReference type="InterPro" id="IPR008780">
    <property type="entry name" value="Plasmodium_Vir"/>
</dbReference>
<dbReference type="AlphaFoldDB" id="A0A1C3KGL9"/>
<gene>
    <name evidence="3" type="primary">PowCR01_000060500</name>
    <name evidence="3" type="ORF">POWCR01_000060500</name>
</gene>
<organism evidence="3 4">
    <name type="scientific">Plasmodium ovale</name>
    <name type="common">malaria parasite P. ovale</name>
    <dbReference type="NCBI Taxonomy" id="36330"/>
    <lineage>
        <taxon>Eukaryota</taxon>
        <taxon>Sar</taxon>
        <taxon>Alveolata</taxon>
        <taxon>Apicomplexa</taxon>
        <taxon>Aconoidasida</taxon>
        <taxon>Haemosporida</taxon>
        <taxon>Plasmodiidae</taxon>
        <taxon>Plasmodium</taxon>
        <taxon>Plasmodium (Plasmodium)</taxon>
    </lineage>
</organism>
<dbReference type="VEuPathDB" id="PlasmoDB:POWCR01_000060500"/>
<evidence type="ECO:0000313" key="4">
    <source>
        <dbReference type="Proteomes" id="UP000243200"/>
    </source>
</evidence>
<proteinExistence type="predicted"/>
<dbReference type="OrthoDB" id="380127at2759"/>
<feature type="transmembrane region" description="Helical" evidence="2">
    <location>
        <begin position="419"/>
        <end position="440"/>
    </location>
</feature>
<feature type="compositionally biased region" description="Basic and acidic residues" evidence="1">
    <location>
        <begin position="303"/>
        <end position="313"/>
    </location>
</feature>
<reference evidence="3 4" key="1">
    <citation type="submission" date="2016-06" db="EMBL/GenBank/DDBJ databases">
        <authorList>
            <consortium name="Pathogen Informatics"/>
        </authorList>
    </citation>
    <scope>NUCLEOTIDE SEQUENCE [LARGE SCALE GENOMIC DNA]</scope>
</reference>
<evidence type="ECO:0000256" key="2">
    <source>
        <dbReference type="SAM" id="Phobius"/>
    </source>
</evidence>
<keyword evidence="2" id="KW-0812">Transmembrane</keyword>
<evidence type="ECO:0000256" key="1">
    <source>
        <dbReference type="SAM" id="MobiDB-lite"/>
    </source>
</evidence>
<feature type="compositionally biased region" description="Basic and acidic residues" evidence="1">
    <location>
        <begin position="379"/>
        <end position="388"/>
    </location>
</feature>
<feature type="region of interest" description="Disordered" evidence="1">
    <location>
        <begin position="363"/>
        <end position="388"/>
    </location>
</feature>
<feature type="compositionally biased region" description="Acidic residues" evidence="1">
    <location>
        <begin position="314"/>
        <end position="327"/>
    </location>
</feature>
<keyword evidence="2" id="KW-0472">Membrane</keyword>
<name>A0A1C3KGL9_PLAOA</name>
<dbReference type="VEuPathDB" id="PlasmoDB:PocGH01_00023700"/>
<feature type="region of interest" description="Disordered" evidence="1">
    <location>
        <begin position="303"/>
        <end position="331"/>
    </location>
</feature>
<dbReference type="EMBL" id="FLRJ01000165">
    <property type="protein sequence ID" value="SBT72841.1"/>
    <property type="molecule type" value="Genomic_DNA"/>
</dbReference>
<sequence>MENILKELPAYEYYKDFNNDVSDDNKEDYEKHCSGVKISNDGNEWVYNFCLKFVRNLKEINKMKGKTAEYRCLHLIYWAYDEIKKKINNKTDEIHNIPVFYKLYEIGDRINKESKDNYYCSCYFHGSLHEWTKEKNLHDYFKNYKIIKDKISSYNDKCRDYSDYISYINEIYLEEEYDCCINSYLDCHKYFDCDMRYRPSTLSNNFKCYYKGRVGNTQSAVEDASSEEDSDSFRLDRSMIIKYARCIDTKGTDDQPLGYKCEVPKYNAFAEKASFDATSGENVRVQKDVAVLDMLSHEEVSKVVVEPKKKEEPEMTEDSDSDSDSDSDNTVTLFPKVTKEARESYIDPENYNPWFDLAQPDMSTLGTPSREENEEEEYKTEMEEVPRRRSKGELRITPVENDDHSGVFQHETSILDDSYIRVVMVAALALGTLLVFFIFYKFTPLGSWLHKSSLKKNRIKDNLHKDMQDLYEYDFEYEHINPRNHRINVAYHST</sequence>
<evidence type="ECO:0000313" key="3">
    <source>
        <dbReference type="EMBL" id="SBT72841.1"/>
    </source>
</evidence>
<keyword evidence="2" id="KW-1133">Transmembrane helix</keyword>